<dbReference type="Gene3D" id="3.40.50.300">
    <property type="entry name" value="P-loop containing nucleotide triphosphate hydrolases"/>
    <property type="match status" value="2"/>
</dbReference>
<feature type="domain" description="G" evidence="3">
    <location>
        <begin position="128"/>
        <end position="240"/>
    </location>
</feature>
<organism evidence="5 6">
    <name type="scientific">Nocardioides cavernae</name>
    <dbReference type="NCBI Taxonomy" id="1921566"/>
    <lineage>
        <taxon>Bacteria</taxon>
        <taxon>Bacillati</taxon>
        <taxon>Actinomycetota</taxon>
        <taxon>Actinomycetes</taxon>
        <taxon>Propionibacteriales</taxon>
        <taxon>Nocardioidaceae</taxon>
        <taxon>Nocardioides</taxon>
    </lineage>
</organism>
<feature type="transmembrane region" description="Helical" evidence="2">
    <location>
        <begin position="560"/>
        <end position="582"/>
    </location>
</feature>
<evidence type="ECO:0000256" key="2">
    <source>
        <dbReference type="SAM" id="Phobius"/>
    </source>
</evidence>
<dbReference type="GO" id="GO:0002098">
    <property type="term" value="P:tRNA wobble uridine modification"/>
    <property type="evidence" value="ECO:0007669"/>
    <property type="project" value="TreeGrafter"/>
</dbReference>
<dbReference type="InterPro" id="IPR006073">
    <property type="entry name" value="GTP-bd"/>
</dbReference>
<proteinExistence type="predicted"/>
<protein>
    <submittedName>
        <fullName evidence="5">Putative GTPase</fullName>
    </submittedName>
</protein>
<dbReference type="Pfam" id="PF18709">
    <property type="entry name" value="DLP_helical"/>
    <property type="match status" value="1"/>
</dbReference>
<evidence type="ECO:0000256" key="1">
    <source>
        <dbReference type="SAM" id="MobiDB-lite"/>
    </source>
</evidence>
<keyword evidence="2" id="KW-1133">Transmembrane helix</keyword>
<feature type="region of interest" description="Disordered" evidence="1">
    <location>
        <begin position="1"/>
        <end position="42"/>
    </location>
</feature>
<feature type="domain" description="G" evidence="3">
    <location>
        <begin position="780"/>
        <end position="875"/>
    </location>
</feature>
<gene>
    <name evidence="5" type="ORF">F4692_003790</name>
</gene>
<keyword evidence="6" id="KW-1185">Reference proteome</keyword>
<feature type="transmembrane region" description="Helical" evidence="2">
    <location>
        <begin position="532"/>
        <end position="554"/>
    </location>
</feature>
<dbReference type="InterPro" id="IPR040576">
    <property type="entry name" value="DLP_helical"/>
</dbReference>
<dbReference type="GO" id="GO:0030488">
    <property type="term" value="P:tRNA methylation"/>
    <property type="evidence" value="ECO:0007669"/>
    <property type="project" value="TreeGrafter"/>
</dbReference>
<accession>A0A7Y9H664</accession>
<evidence type="ECO:0000313" key="6">
    <source>
        <dbReference type="Proteomes" id="UP000549911"/>
    </source>
</evidence>
<feature type="compositionally biased region" description="Basic and acidic residues" evidence="1">
    <location>
        <begin position="19"/>
        <end position="42"/>
    </location>
</feature>
<dbReference type="Pfam" id="PF01926">
    <property type="entry name" value="MMR_HSR1"/>
    <property type="match status" value="2"/>
</dbReference>
<dbReference type="RefSeq" id="WP_179621272.1">
    <property type="nucleotide sequence ID" value="NZ_JACCBW010000005.1"/>
</dbReference>
<reference evidence="5 6" key="1">
    <citation type="submission" date="2020-07" db="EMBL/GenBank/DDBJ databases">
        <authorList>
            <person name="Partida-Martinez L."/>
            <person name="Huntemann M."/>
            <person name="Clum A."/>
            <person name="Wang J."/>
            <person name="Palaniappan K."/>
            <person name="Ritter S."/>
            <person name="Chen I.-M."/>
            <person name="Stamatis D."/>
            <person name="Reddy T."/>
            <person name="O'Malley R."/>
            <person name="Daum C."/>
            <person name="Shapiro N."/>
            <person name="Ivanova N."/>
            <person name="Kyrpides N."/>
            <person name="Woyke T."/>
        </authorList>
    </citation>
    <scope>NUCLEOTIDE SEQUENCE [LARGE SCALE GENOMIC DNA]</scope>
    <source>
        <strain evidence="5 6">AT2.17</strain>
    </source>
</reference>
<evidence type="ECO:0000259" key="4">
    <source>
        <dbReference type="Pfam" id="PF18709"/>
    </source>
</evidence>
<evidence type="ECO:0000259" key="3">
    <source>
        <dbReference type="Pfam" id="PF01926"/>
    </source>
</evidence>
<reference evidence="5 6" key="2">
    <citation type="submission" date="2020-08" db="EMBL/GenBank/DDBJ databases">
        <title>The Agave Microbiome: Exploring the role of microbial communities in plant adaptations to desert environments.</title>
        <authorList>
            <person name="Partida-Martinez L.P."/>
        </authorList>
    </citation>
    <scope>NUCLEOTIDE SEQUENCE [LARGE SCALE GENOMIC DNA]</scope>
    <source>
        <strain evidence="5 6">AT2.17</strain>
    </source>
</reference>
<dbReference type="InterPro" id="IPR027417">
    <property type="entry name" value="P-loop_NTPase"/>
</dbReference>
<keyword evidence="2" id="KW-0472">Membrane</keyword>
<dbReference type="GO" id="GO:0005829">
    <property type="term" value="C:cytosol"/>
    <property type="evidence" value="ECO:0007669"/>
    <property type="project" value="TreeGrafter"/>
</dbReference>
<keyword evidence="2" id="KW-0812">Transmembrane</keyword>
<dbReference type="SUPFAM" id="SSF52540">
    <property type="entry name" value="P-loop containing nucleoside triphosphate hydrolases"/>
    <property type="match status" value="2"/>
</dbReference>
<feature type="domain" description="Dynamin-like helical" evidence="4">
    <location>
        <begin position="1135"/>
        <end position="1235"/>
    </location>
</feature>
<dbReference type="PANTHER" id="PTHR42714">
    <property type="entry name" value="TRNA MODIFICATION GTPASE GTPBP3"/>
    <property type="match status" value="1"/>
</dbReference>
<dbReference type="PANTHER" id="PTHR42714:SF2">
    <property type="entry name" value="TRNA MODIFICATION GTPASE GTPBP3, MITOCHONDRIAL"/>
    <property type="match status" value="1"/>
</dbReference>
<comment type="caution">
    <text evidence="5">The sequence shown here is derived from an EMBL/GenBank/DDBJ whole genome shotgun (WGS) entry which is preliminary data.</text>
</comment>
<name>A0A7Y9H664_9ACTN</name>
<sequence length="1304" mass="141744">MAEWASPQRSPTVEAVNAEARDHFVRADIDGAQRTPEPEPERAMRGAVESAIAASEHEVRYLKSQIGSAEASLRSASQRAQDAFKGVEHDGADSLKKASVAIANLLQGASNDIHSYFGRYEEVLKTFNIALFGRTGAGKSSLISALAELDGGRVSRGESDWTVDVTPVEWNSCRLYDTPGINGWGRTRSVENLETAARRAVEVADVVLLCFDTQSQQASEFSKVAAWVQEFSKPAVAVLNVRNSMWRHPARMTVATGRANVQKSVREHASNIRDSLASIGMDAVPVVAIQTKRALAARARDPYRGPDEVNHGLARKEFGLDYLYTWSNLGTLQDLISALVKSGGKELRVNGLREGVRSVFDGWQEALGREAADIHGRLSILDAAIAEEFDVLGYPDALGDSQWVSLDALSAVEDARGGPYKSRKVGRFERHASQVIRNELGALKVTSLKEASNAVRDTFDKKISLGQEEFVKRVFDDTLIQVASKKAAHRSAAFLARELEMTATEAAADFEFEQRLFKVDGKAGKVGDRVGIAARFLGVAGGAVGAGMAIAIAANWWNPIGWVGAAALVITGVVSTVLAWFGKKRQANAEKKRLRARKEALGSARLSVTKAYRQLEESLAQSFLDEARKSRAPAVQRKLADYLAVSTAQGAIVRAAEEIRQRAQEMDRAGSPASVMRDALKHLEAASDGSVGANAILLGEDWIQVGGERIDVPVVHHDELRALADQDTKHLVRAVTATSHLVAPEEFTRWLEGFTALAERSPEVKQAQHTTRQMLDKPPRVVLFGDYNTGKSSLIKRLLAEVDTPTPKSLRVAGKPTTVKDTAYKWHDVDLVDSPGLQSLNLEHDFKARRSVSGASIAIVVVNVNLVIGDDSALKGFLVGTDVTRAKQRNTIFVIGRADELGVDPLGSPTQFMRLRSQKESELRALLARWGVDDIPIHTLSADPYGTVGDLPASGPASYEPLHRQWDGIAPLISALERASEERELLAQVGAVDLAVDGLLAARQALLGDLDDLNNTGAEESSILNAIRRGIRSGEVLHSSLVADVRSMTRSHAERAATEAMSAPQEQLEAAAKAAAEWWVDPEFQADAAAFYDDAQKKIAAWSDETESDVSRSLRWNNRRSRRKGPDVLRRANRVKDGVKYGRGVNNAAKAVANIFKERDALYAAVKRFTDIKFKPWGATKAAAKVAKVGAVLAVVGVVLDIGAFVSDQVAAGKREEARKRLADAIDETIDQVEKMLLVGDKKNQGPGRVLDDALIRLADLSDQSSARQIDIEALIHEKQELVKAIEELLGENSFGKRKVGRNV</sequence>
<dbReference type="Proteomes" id="UP000549911">
    <property type="component" value="Unassembled WGS sequence"/>
</dbReference>
<dbReference type="GO" id="GO:0005525">
    <property type="term" value="F:GTP binding"/>
    <property type="evidence" value="ECO:0007669"/>
    <property type="project" value="InterPro"/>
</dbReference>
<evidence type="ECO:0000313" key="5">
    <source>
        <dbReference type="EMBL" id="NYE38640.1"/>
    </source>
</evidence>
<dbReference type="EMBL" id="JACCBW010000005">
    <property type="protein sequence ID" value="NYE38640.1"/>
    <property type="molecule type" value="Genomic_DNA"/>
</dbReference>